<organism evidence="2 3">
    <name type="scientific">Pseudonocardia adelaidensis</name>
    <dbReference type="NCBI Taxonomy" id="648754"/>
    <lineage>
        <taxon>Bacteria</taxon>
        <taxon>Bacillati</taxon>
        <taxon>Actinomycetota</taxon>
        <taxon>Actinomycetes</taxon>
        <taxon>Pseudonocardiales</taxon>
        <taxon>Pseudonocardiaceae</taxon>
        <taxon>Pseudonocardia</taxon>
    </lineage>
</organism>
<keyword evidence="3" id="KW-1185">Reference proteome</keyword>
<protein>
    <submittedName>
        <fullName evidence="2">Uncharacterized protein</fullName>
    </submittedName>
</protein>
<gene>
    <name evidence="2" type="ORF">GCM10023320_42140</name>
</gene>
<feature type="chain" id="PRO_5046179235" evidence="1">
    <location>
        <begin position="37"/>
        <end position="192"/>
    </location>
</feature>
<reference evidence="3" key="1">
    <citation type="journal article" date="2019" name="Int. J. Syst. Evol. Microbiol.">
        <title>The Global Catalogue of Microorganisms (GCM) 10K type strain sequencing project: providing services to taxonomists for standard genome sequencing and annotation.</title>
        <authorList>
            <consortium name="The Broad Institute Genomics Platform"/>
            <consortium name="The Broad Institute Genome Sequencing Center for Infectious Disease"/>
            <person name="Wu L."/>
            <person name="Ma J."/>
        </authorList>
    </citation>
    <scope>NUCLEOTIDE SEQUENCE [LARGE SCALE GENOMIC DNA]</scope>
    <source>
        <strain evidence="3">JCM 18302</strain>
    </source>
</reference>
<comment type="caution">
    <text evidence="2">The sequence shown here is derived from an EMBL/GenBank/DDBJ whole genome shotgun (WGS) entry which is preliminary data.</text>
</comment>
<name>A0ABP9NQ66_9PSEU</name>
<sequence>MDSARSRRRIARAATVAVAATTACLGGAVLASPASADEDHVLEIDIHEPEPVAPGASGLISFDMTNTSDKAINGVLMNVSLPPSVTLHTDSHCKQTGQNPEGGQLISCSFSDAQGKFAPGETRSGTNDFAVAADAPASADLGKLGALIVPLENGEPTEDWEDIEGDHVDWVEITTTEGSAGAWDRLRSALGF</sequence>
<evidence type="ECO:0000313" key="2">
    <source>
        <dbReference type="EMBL" id="GAA5126363.1"/>
    </source>
</evidence>
<keyword evidence="1" id="KW-0732">Signal</keyword>
<accession>A0ABP9NQ66</accession>
<feature type="signal peptide" evidence="1">
    <location>
        <begin position="1"/>
        <end position="36"/>
    </location>
</feature>
<dbReference type="RefSeq" id="WP_345606942.1">
    <property type="nucleotide sequence ID" value="NZ_BAABJO010000015.1"/>
</dbReference>
<dbReference type="Proteomes" id="UP001500804">
    <property type="component" value="Unassembled WGS sequence"/>
</dbReference>
<evidence type="ECO:0000256" key="1">
    <source>
        <dbReference type="SAM" id="SignalP"/>
    </source>
</evidence>
<dbReference type="EMBL" id="BAABJO010000015">
    <property type="protein sequence ID" value="GAA5126363.1"/>
    <property type="molecule type" value="Genomic_DNA"/>
</dbReference>
<dbReference type="PROSITE" id="PS51257">
    <property type="entry name" value="PROKAR_LIPOPROTEIN"/>
    <property type="match status" value="1"/>
</dbReference>
<evidence type="ECO:0000313" key="3">
    <source>
        <dbReference type="Proteomes" id="UP001500804"/>
    </source>
</evidence>
<proteinExistence type="predicted"/>